<dbReference type="SUPFAM" id="SSF57884">
    <property type="entry name" value="Ada DNA repair protein, N-terminal domain (N-Ada 10)"/>
    <property type="match status" value="1"/>
</dbReference>
<feature type="binding site" evidence="11">
    <location>
        <position position="37"/>
    </location>
    <ligand>
        <name>Zn(2+)</name>
        <dbReference type="ChEBI" id="CHEBI:29105"/>
    </ligand>
</feature>
<evidence type="ECO:0000256" key="6">
    <source>
        <dbReference type="ARBA" id="ARBA00022763"/>
    </source>
</evidence>
<dbReference type="Pfam" id="PF12833">
    <property type="entry name" value="HTH_18"/>
    <property type="match status" value="1"/>
</dbReference>
<dbReference type="PANTHER" id="PTHR10815">
    <property type="entry name" value="METHYLATED-DNA--PROTEIN-CYSTEINE METHYLTRANSFERASE"/>
    <property type="match status" value="1"/>
</dbReference>
<feature type="binding site" evidence="11">
    <location>
        <position position="68"/>
    </location>
    <ligand>
        <name>Zn(2+)</name>
        <dbReference type="ChEBI" id="CHEBI:29105"/>
    </ligand>
</feature>
<dbReference type="InterPro" id="IPR036217">
    <property type="entry name" value="MethylDNA_cys_MeTrfase_DNAb"/>
</dbReference>
<dbReference type="InterPro" id="IPR036388">
    <property type="entry name" value="WH-like_DNA-bd_sf"/>
</dbReference>
<dbReference type="PROSITE" id="PS00374">
    <property type="entry name" value="MGMT"/>
    <property type="match status" value="1"/>
</dbReference>
<evidence type="ECO:0000256" key="3">
    <source>
        <dbReference type="ARBA" id="ARBA00011918"/>
    </source>
</evidence>
<dbReference type="GO" id="GO:0032259">
    <property type="term" value="P:methylation"/>
    <property type="evidence" value="ECO:0007669"/>
    <property type="project" value="UniProtKB-KW"/>
</dbReference>
<feature type="binding site" evidence="11">
    <location>
        <position position="71"/>
    </location>
    <ligand>
        <name>Zn(2+)</name>
        <dbReference type="ChEBI" id="CHEBI:29105"/>
    </ligand>
</feature>
<dbReference type="InterPro" id="IPR035451">
    <property type="entry name" value="Ada-like_dom_sf"/>
</dbReference>
<dbReference type="SUPFAM" id="SSF53155">
    <property type="entry name" value="Methylated DNA-protein cysteine methyltransferase domain"/>
    <property type="match status" value="1"/>
</dbReference>
<dbReference type="RefSeq" id="WP_160765774.1">
    <property type="nucleotide sequence ID" value="NZ_WUPT01000007.1"/>
</dbReference>
<keyword evidence="14" id="KW-1185">Reference proteome</keyword>
<dbReference type="SUPFAM" id="SSF46767">
    <property type="entry name" value="Methylated DNA-protein cysteine methyltransferase, C-terminal domain"/>
    <property type="match status" value="1"/>
</dbReference>
<reference evidence="13 14" key="1">
    <citation type="submission" date="2019-12" db="EMBL/GenBank/DDBJ databases">
        <authorList>
            <person name="Lee S.D."/>
        </authorList>
    </citation>
    <scope>NUCLEOTIDE SEQUENCE [LARGE SCALE GENOMIC DNA]</scope>
    <source>
        <strain evidence="13 14">GH1-50</strain>
    </source>
</reference>
<evidence type="ECO:0000256" key="4">
    <source>
        <dbReference type="ARBA" id="ARBA00022603"/>
    </source>
</evidence>
<keyword evidence="5 13" id="KW-0808">Transferase</keyword>
<dbReference type="InterPro" id="IPR018060">
    <property type="entry name" value="HTH_AraC"/>
</dbReference>
<sequence length="359" mass="39426">MLFDLPDHDTLYQALLDRDDRYEGHAFVCVSTTGIFCRLTCPARKPNSENCRFVATIGECIEAGFRPCKRCTPLQAAASADPTIASLLALLDERPEYRWSERDLDRMGYDLSTVRRSFKRQFGMTFLEMARQRRLRDGFEVLEQGGRVIDAQVGAGFDSPSAFREAFARLLGRSPRDLRSGGDLQASWIGTPIGDMIAVSSRSHLHLLEFVDRKALPSELARLTGSGKLTLGIGRTGPTEQAEAELSAFFSGESSAFETPLAPPGSAFSKSVWDELCRIPAGETRSYSDIARAIGQPTATRAVARANGANQIALMIPCHRVIGADGSLTGYGGGLWRKQRLLEIERQYRGISVEAARTV</sequence>
<dbReference type="PANTHER" id="PTHR10815:SF5">
    <property type="entry name" value="METHYLATED-DNA--PROTEIN-CYSTEINE METHYLTRANSFERASE"/>
    <property type="match status" value="1"/>
</dbReference>
<evidence type="ECO:0000256" key="7">
    <source>
        <dbReference type="ARBA" id="ARBA00023159"/>
    </source>
</evidence>
<evidence type="ECO:0000259" key="12">
    <source>
        <dbReference type="PROSITE" id="PS01124"/>
    </source>
</evidence>
<comment type="catalytic activity">
    <reaction evidence="9">
        <text>a 6-O-methyl-2'-deoxyguanosine in DNA + L-cysteinyl-[protein] = S-methyl-L-cysteinyl-[protein] + a 2'-deoxyguanosine in DNA</text>
        <dbReference type="Rhea" id="RHEA:24000"/>
        <dbReference type="Rhea" id="RHEA-COMP:10131"/>
        <dbReference type="Rhea" id="RHEA-COMP:10132"/>
        <dbReference type="Rhea" id="RHEA-COMP:11367"/>
        <dbReference type="Rhea" id="RHEA-COMP:11368"/>
        <dbReference type="ChEBI" id="CHEBI:29950"/>
        <dbReference type="ChEBI" id="CHEBI:82612"/>
        <dbReference type="ChEBI" id="CHEBI:85445"/>
        <dbReference type="ChEBI" id="CHEBI:85448"/>
        <dbReference type="EC" id="2.1.1.63"/>
    </reaction>
</comment>
<protein>
    <recommendedName>
        <fullName evidence="3">methylated-DNA--[protein]-cysteine S-methyltransferase</fullName>
        <ecNumber evidence="3">2.1.1.63</ecNumber>
    </recommendedName>
</protein>
<evidence type="ECO:0000313" key="13">
    <source>
        <dbReference type="EMBL" id="MXQ09851.1"/>
    </source>
</evidence>
<keyword evidence="8" id="KW-0234">DNA repair</keyword>
<comment type="catalytic activity">
    <reaction evidence="1">
        <text>a 4-O-methyl-thymidine in DNA + L-cysteinyl-[protein] = a thymidine in DNA + S-methyl-L-cysteinyl-[protein]</text>
        <dbReference type="Rhea" id="RHEA:53428"/>
        <dbReference type="Rhea" id="RHEA-COMP:10131"/>
        <dbReference type="Rhea" id="RHEA-COMP:10132"/>
        <dbReference type="Rhea" id="RHEA-COMP:13555"/>
        <dbReference type="Rhea" id="RHEA-COMP:13556"/>
        <dbReference type="ChEBI" id="CHEBI:29950"/>
        <dbReference type="ChEBI" id="CHEBI:82612"/>
        <dbReference type="ChEBI" id="CHEBI:137386"/>
        <dbReference type="ChEBI" id="CHEBI:137387"/>
        <dbReference type="EC" id="2.1.1.63"/>
    </reaction>
</comment>
<keyword evidence="6" id="KW-0227">DNA damage</keyword>
<dbReference type="InterPro" id="IPR016221">
    <property type="entry name" value="Bifunct_regulatory_prot_Ada"/>
</dbReference>
<dbReference type="AlphaFoldDB" id="A0A7C9MFX1"/>
<evidence type="ECO:0000256" key="11">
    <source>
        <dbReference type="PIRSR" id="PIRSR000409-3"/>
    </source>
</evidence>
<feature type="domain" description="HTH araC/xylS-type" evidence="12">
    <location>
        <begin position="105"/>
        <end position="181"/>
    </location>
</feature>
<dbReference type="FunFam" id="1.10.10.10:FF:000214">
    <property type="entry name" value="Methylated-DNA--protein-cysteine methyltransferase"/>
    <property type="match status" value="1"/>
</dbReference>
<dbReference type="SMART" id="SM00342">
    <property type="entry name" value="HTH_ARAC"/>
    <property type="match status" value="1"/>
</dbReference>
<keyword evidence="11" id="KW-0862">Zinc</keyword>
<feature type="binding site" evidence="11">
    <location>
        <position position="41"/>
    </location>
    <ligand>
        <name>Zn(2+)</name>
        <dbReference type="ChEBI" id="CHEBI:29105"/>
    </ligand>
</feature>
<proteinExistence type="inferred from homology"/>
<dbReference type="GO" id="GO:0003908">
    <property type="term" value="F:methylated-DNA-[protein]-cysteine S-methyltransferase activity"/>
    <property type="evidence" value="ECO:0007669"/>
    <property type="project" value="UniProtKB-EC"/>
</dbReference>
<keyword evidence="4 13" id="KW-0489">Methyltransferase</keyword>
<dbReference type="GO" id="GO:0043565">
    <property type="term" value="F:sequence-specific DNA binding"/>
    <property type="evidence" value="ECO:0007669"/>
    <property type="project" value="InterPro"/>
</dbReference>
<dbReference type="Gene3D" id="1.10.10.60">
    <property type="entry name" value="Homeodomain-like"/>
    <property type="match status" value="1"/>
</dbReference>
<evidence type="ECO:0000313" key="14">
    <source>
        <dbReference type="Proteomes" id="UP000480350"/>
    </source>
</evidence>
<dbReference type="Proteomes" id="UP000480350">
    <property type="component" value="Unassembled WGS sequence"/>
</dbReference>
<dbReference type="PIRSF" id="PIRSF000409">
    <property type="entry name" value="Ada"/>
    <property type="match status" value="1"/>
</dbReference>
<organism evidence="13 14">
    <name type="scientific">Kangsaoukella pontilimi</name>
    <dbReference type="NCBI Taxonomy" id="2691042"/>
    <lineage>
        <taxon>Bacteria</taxon>
        <taxon>Pseudomonadati</taxon>
        <taxon>Pseudomonadota</taxon>
        <taxon>Alphaproteobacteria</taxon>
        <taxon>Rhodobacterales</taxon>
        <taxon>Paracoccaceae</taxon>
        <taxon>Kangsaoukella</taxon>
    </lineage>
</organism>
<accession>A0A7C9MFX1</accession>
<reference evidence="13 14" key="2">
    <citation type="submission" date="2020-03" db="EMBL/GenBank/DDBJ databases">
        <title>Kangsaoukella pontilimi gen. nov., sp. nov., a new member of the family Rhodobacteraceae isolated from a tidal mudflat.</title>
        <authorList>
            <person name="Kim I.S."/>
        </authorList>
    </citation>
    <scope>NUCLEOTIDE SEQUENCE [LARGE SCALE GENOMIC DNA]</scope>
    <source>
        <strain evidence="13 14">GH1-50</strain>
    </source>
</reference>
<dbReference type="Gene3D" id="3.40.10.10">
    <property type="entry name" value="DNA Methylphosphotriester Repair Domain"/>
    <property type="match status" value="1"/>
</dbReference>
<gene>
    <name evidence="13" type="ORF">GQ651_18550</name>
</gene>
<dbReference type="PROSITE" id="PS01124">
    <property type="entry name" value="HTH_ARAC_FAMILY_2"/>
    <property type="match status" value="1"/>
</dbReference>
<comment type="similarity">
    <text evidence="2">Belongs to the MGMT family.</text>
</comment>
<evidence type="ECO:0000256" key="1">
    <source>
        <dbReference type="ARBA" id="ARBA00001286"/>
    </source>
</evidence>
<dbReference type="Pfam" id="PF01035">
    <property type="entry name" value="DNA_binding_1"/>
    <property type="match status" value="1"/>
</dbReference>
<feature type="active site" description="Nucleophile; methyl group acceptor from either O6-methylguanine or O4-methylthymine" evidence="10">
    <location>
        <position position="318"/>
    </location>
</feature>
<dbReference type="InterPro" id="IPR004026">
    <property type="entry name" value="Ada_DNA_repair_Zn-bd"/>
</dbReference>
<dbReference type="GO" id="GO:0008270">
    <property type="term" value="F:zinc ion binding"/>
    <property type="evidence" value="ECO:0007669"/>
    <property type="project" value="InterPro"/>
</dbReference>
<keyword evidence="11" id="KW-0479">Metal-binding</keyword>
<keyword evidence="7" id="KW-0010">Activator</keyword>
<evidence type="ECO:0000256" key="8">
    <source>
        <dbReference type="ARBA" id="ARBA00023204"/>
    </source>
</evidence>
<evidence type="ECO:0000256" key="2">
    <source>
        <dbReference type="ARBA" id="ARBA00008711"/>
    </source>
</evidence>
<evidence type="ECO:0000256" key="9">
    <source>
        <dbReference type="ARBA" id="ARBA00049348"/>
    </source>
</evidence>
<dbReference type="InterPro" id="IPR014048">
    <property type="entry name" value="MethylDNA_cys_MeTrfase_DNA-bd"/>
</dbReference>
<dbReference type="EC" id="2.1.1.63" evidence="3"/>
<dbReference type="Gene3D" id="1.10.10.10">
    <property type="entry name" value="Winged helix-like DNA-binding domain superfamily/Winged helix DNA-binding domain"/>
    <property type="match status" value="1"/>
</dbReference>
<dbReference type="EMBL" id="WUPT01000007">
    <property type="protein sequence ID" value="MXQ09851.1"/>
    <property type="molecule type" value="Genomic_DNA"/>
</dbReference>
<dbReference type="CDD" id="cd06445">
    <property type="entry name" value="ATase"/>
    <property type="match status" value="1"/>
</dbReference>
<comment type="caution">
    <text evidence="13">The sequence shown here is derived from an EMBL/GenBank/DDBJ whole genome shotgun (WGS) entry which is preliminary data.</text>
</comment>
<dbReference type="InterPro" id="IPR001497">
    <property type="entry name" value="MethylDNA_cys_MeTrfase_AS"/>
</dbReference>
<dbReference type="GO" id="GO:0003700">
    <property type="term" value="F:DNA-binding transcription factor activity"/>
    <property type="evidence" value="ECO:0007669"/>
    <property type="project" value="InterPro"/>
</dbReference>
<dbReference type="NCBIfam" id="TIGR00589">
    <property type="entry name" value="ogt"/>
    <property type="match status" value="1"/>
</dbReference>
<dbReference type="Pfam" id="PF02805">
    <property type="entry name" value="Ada_Zn_binding"/>
    <property type="match status" value="1"/>
</dbReference>
<feature type="active site" description="Nucleophile; methyl group acceptor from methylphosphotriester" evidence="10">
    <location>
        <position position="37"/>
    </location>
</feature>
<dbReference type="Gene3D" id="3.30.160.70">
    <property type="entry name" value="Methylated DNA-protein cysteine methyltransferase domain"/>
    <property type="match status" value="1"/>
</dbReference>
<dbReference type="GO" id="GO:0006281">
    <property type="term" value="P:DNA repair"/>
    <property type="evidence" value="ECO:0007669"/>
    <property type="project" value="UniProtKB-KW"/>
</dbReference>
<comment type="cofactor">
    <cofactor evidence="11">
        <name>Zn(2+)</name>
        <dbReference type="ChEBI" id="CHEBI:29105"/>
    </cofactor>
    <text evidence="11">Binds 1 zinc ion per subunit.</text>
</comment>
<dbReference type="InterPro" id="IPR036631">
    <property type="entry name" value="MGMT_N_sf"/>
</dbReference>
<evidence type="ECO:0000256" key="5">
    <source>
        <dbReference type="ARBA" id="ARBA00022679"/>
    </source>
</evidence>
<name>A0A7C9MFX1_9RHOB</name>
<evidence type="ECO:0000256" key="10">
    <source>
        <dbReference type="PIRSR" id="PIRSR000409-1"/>
    </source>
</evidence>